<feature type="domain" description="Tetrapyrrole methylase" evidence="7">
    <location>
        <begin position="43"/>
        <end position="229"/>
    </location>
</feature>
<dbReference type="InterPro" id="IPR050714">
    <property type="entry name" value="Cobalamin_biosynth_MTase"/>
</dbReference>
<dbReference type="InterPro" id="IPR000878">
    <property type="entry name" value="4pyrrol_Mease"/>
</dbReference>
<dbReference type="GO" id="GO:0008276">
    <property type="term" value="F:protein methyltransferase activity"/>
    <property type="evidence" value="ECO:0007669"/>
    <property type="project" value="InterPro"/>
</dbReference>
<dbReference type="PANTHER" id="PTHR43182">
    <property type="entry name" value="COBALT-PRECORRIN-6B C(15)-METHYLTRANSFERASE (DECARBOXYLATING)"/>
    <property type="match status" value="1"/>
</dbReference>
<evidence type="ECO:0000259" key="7">
    <source>
        <dbReference type="Pfam" id="PF00590"/>
    </source>
</evidence>
<dbReference type="NCBIfam" id="TIGR02467">
    <property type="entry name" value="CbiE"/>
    <property type="match status" value="1"/>
</dbReference>
<dbReference type="CDD" id="cd02440">
    <property type="entry name" value="AdoMet_MTases"/>
    <property type="match status" value="1"/>
</dbReference>
<evidence type="ECO:0000313" key="8">
    <source>
        <dbReference type="EMBL" id="GEB50348.1"/>
    </source>
</evidence>
<feature type="compositionally biased region" description="Basic and acidic residues" evidence="6">
    <location>
        <begin position="1"/>
        <end position="12"/>
    </location>
</feature>
<dbReference type="Pfam" id="PF00590">
    <property type="entry name" value="TP_methylase"/>
    <property type="match status" value="1"/>
</dbReference>
<dbReference type="InterPro" id="IPR014777">
    <property type="entry name" value="4pyrrole_Mease_sub1"/>
</dbReference>
<dbReference type="SUPFAM" id="SSF53790">
    <property type="entry name" value="Tetrapyrrole methylase"/>
    <property type="match status" value="1"/>
</dbReference>
<dbReference type="Gene3D" id="3.40.50.150">
    <property type="entry name" value="Vaccinia Virus protein VP39"/>
    <property type="match status" value="1"/>
</dbReference>
<comment type="pathway">
    <text evidence="1">Cofactor biosynthesis; adenosylcobalamin biosynthesis.</text>
</comment>
<dbReference type="InterPro" id="IPR014776">
    <property type="entry name" value="4pyrrole_Mease_sub2"/>
</dbReference>
<dbReference type="AlphaFoldDB" id="A0A4Y3R0Y6"/>
<dbReference type="UniPathway" id="UPA00148"/>
<evidence type="ECO:0000256" key="5">
    <source>
        <dbReference type="ARBA" id="ARBA00022691"/>
    </source>
</evidence>
<dbReference type="InterPro" id="IPR029063">
    <property type="entry name" value="SAM-dependent_MTases_sf"/>
</dbReference>
<comment type="caution">
    <text evidence="8">The sequence shown here is derived from an EMBL/GenBank/DDBJ whole genome shotgun (WGS) entry which is preliminary data.</text>
</comment>
<gene>
    <name evidence="8" type="primary">cobL</name>
    <name evidence="8" type="ORF">SCA03_28990</name>
</gene>
<keyword evidence="5" id="KW-0949">S-adenosyl-L-methionine</keyword>
<dbReference type="InterPro" id="IPR012818">
    <property type="entry name" value="CbiE"/>
</dbReference>
<feature type="compositionally biased region" description="Low complexity" evidence="6">
    <location>
        <begin position="18"/>
        <end position="34"/>
    </location>
</feature>
<evidence type="ECO:0000256" key="2">
    <source>
        <dbReference type="ARBA" id="ARBA00022573"/>
    </source>
</evidence>
<dbReference type="GO" id="GO:0009236">
    <property type="term" value="P:cobalamin biosynthetic process"/>
    <property type="evidence" value="ECO:0007669"/>
    <property type="project" value="UniProtKB-UniPathway"/>
</dbReference>
<dbReference type="EMBL" id="BJMM01000012">
    <property type="protein sequence ID" value="GEB50348.1"/>
    <property type="molecule type" value="Genomic_DNA"/>
</dbReference>
<dbReference type="CDD" id="cd11644">
    <property type="entry name" value="Precorrin-6Y-MT"/>
    <property type="match status" value="1"/>
</dbReference>
<dbReference type="PANTHER" id="PTHR43182:SF1">
    <property type="entry name" value="COBALT-PRECORRIN-7 C(5)-METHYLTRANSFERASE"/>
    <property type="match status" value="1"/>
</dbReference>
<evidence type="ECO:0000313" key="9">
    <source>
        <dbReference type="Proteomes" id="UP000319210"/>
    </source>
</evidence>
<dbReference type="InterPro" id="IPR035996">
    <property type="entry name" value="4pyrrol_Methylase_sf"/>
</dbReference>
<evidence type="ECO:0000256" key="1">
    <source>
        <dbReference type="ARBA" id="ARBA00004953"/>
    </source>
</evidence>
<name>A0A4Y3R0Y6_STRCI</name>
<dbReference type="InterPro" id="IPR014008">
    <property type="entry name" value="Cbl_synth_MTase_CbiT"/>
</dbReference>
<dbReference type="Proteomes" id="UP000319210">
    <property type="component" value="Unassembled WGS sequence"/>
</dbReference>
<evidence type="ECO:0000256" key="3">
    <source>
        <dbReference type="ARBA" id="ARBA00022603"/>
    </source>
</evidence>
<feature type="region of interest" description="Disordered" evidence="6">
    <location>
        <begin position="1"/>
        <end position="36"/>
    </location>
</feature>
<organism evidence="8 9">
    <name type="scientific">Streptomyces cacaoi</name>
    <dbReference type="NCBI Taxonomy" id="1898"/>
    <lineage>
        <taxon>Bacteria</taxon>
        <taxon>Bacillati</taxon>
        <taxon>Actinomycetota</taxon>
        <taxon>Actinomycetes</taxon>
        <taxon>Kitasatosporales</taxon>
        <taxon>Streptomycetaceae</taxon>
        <taxon>Streptomyces</taxon>
    </lineage>
</organism>
<evidence type="ECO:0000256" key="4">
    <source>
        <dbReference type="ARBA" id="ARBA00022679"/>
    </source>
</evidence>
<keyword evidence="3 8" id="KW-0489">Methyltransferase</keyword>
<dbReference type="Gene3D" id="3.40.1010.10">
    <property type="entry name" value="Cobalt-precorrin-4 Transmethylase, Domain 1"/>
    <property type="match status" value="1"/>
</dbReference>
<keyword evidence="9" id="KW-1185">Reference proteome</keyword>
<keyword evidence="4 8" id="KW-0808">Transferase</keyword>
<dbReference type="SUPFAM" id="SSF53335">
    <property type="entry name" value="S-adenosyl-L-methionine-dependent methyltransferases"/>
    <property type="match status" value="1"/>
</dbReference>
<sequence length="472" mass="48473">MPPENPDTRDVSDGPVDGSRAPGASGPCAGSAARDASGLPADVTVVGVGADGWAGLPETSRAALREAEVILGGARQLDLLPGECAGTRVPWPVPLRPAVPRLLREHAGRRVAVLASGDPLHYGIGRALHEELAPGAPRVLPHPSSVSLACARLGWPQEDVEVVSAVGRPLARVAALLHEGRRLLVLSSGAGTPGELAALLCERGFGPSRMRVLEQLGGERESAYEGTADAWAHPPGDPLNIVAVSCVRAGNADGPRLGTVPGLPDAAYEHDGQLTKRYVRAATLAALAPAPGELLWDVGGGAGSVAVEWLRAHAACRAVGVERDPERAARIARNAERLGVPALRVVTGTAPGALAGLPTPDAVFIGGGLTTPGLLDACWEALREGGRLVANTVTLESEALLAERCRRYGGELVRLAVAHAVPVGGFTGWRQAMPVTQWSVIKREAGPADGDTAADRPVVGDSSGEQPSGGGR</sequence>
<evidence type="ECO:0000256" key="6">
    <source>
        <dbReference type="SAM" id="MobiDB-lite"/>
    </source>
</evidence>
<dbReference type="Gene3D" id="3.30.950.10">
    <property type="entry name" value="Methyltransferase, Cobalt-precorrin-4 Transmethylase, Domain 2"/>
    <property type="match status" value="1"/>
</dbReference>
<dbReference type="GO" id="GO:0032259">
    <property type="term" value="P:methylation"/>
    <property type="evidence" value="ECO:0007669"/>
    <property type="project" value="UniProtKB-KW"/>
</dbReference>
<keyword evidence="2" id="KW-0169">Cobalamin biosynthesis</keyword>
<reference evidence="8 9" key="1">
    <citation type="submission" date="2019-06" db="EMBL/GenBank/DDBJ databases">
        <title>Whole genome shotgun sequence of Streptomyces cacaoi subsp. cacaoi NBRC 12748.</title>
        <authorList>
            <person name="Hosoyama A."/>
            <person name="Uohara A."/>
            <person name="Ohji S."/>
            <person name="Ichikawa N."/>
        </authorList>
    </citation>
    <scope>NUCLEOTIDE SEQUENCE [LARGE SCALE GENOMIC DNA]</scope>
    <source>
        <strain evidence="8 9">NBRC 12748</strain>
    </source>
</reference>
<protein>
    <submittedName>
        <fullName evidence="8">Precorrin-6Y C5,15-methyltransferase</fullName>
    </submittedName>
</protein>
<proteinExistence type="predicted"/>
<dbReference type="NCBIfam" id="TIGR02469">
    <property type="entry name" value="CbiT"/>
    <property type="match status" value="1"/>
</dbReference>
<feature type="region of interest" description="Disordered" evidence="6">
    <location>
        <begin position="444"/>
        <end position="472"/>
    </location>
</feature>
<accession>A0A4Y3R0Y6</accession>